<dbReference type="Gene3D" id="1.10.10.10">
    <property type="entry name" value="Winged helix-like DNA-binding domain superfamily/Winged helix DNA-binding domain"/>
    <property type="match status" value="1"/>
</dbReference>
<dbReference type="Proteomes" id="UP001519307">
    <property type="component" value="Unassembled WGS sequence"/>
</dbReference>
<dbReference type="EMBL" id="JAGGLM010000008">
    <property type="protein sequence ID" value="MBP2032904.1"/>
    <property type="molecule type" value="Genomic_DNA"/>
</dbReference>
<keyword evidence="3" id="KW-0859">Xylose metabolism</keyword>
<dbReference type="RefSeq" id="WP_209702061.1">
    <property type="nucleotide sequence ID" value="NZ_JAGGLM010000008.1"/>
</dbReference>
<keyword evidence="5" id="KW-1185">Reference proteome</keyword>
<evidence type="ECO:0000256" key="2">
    <source>
        <dbReference type="ARBA" id="ARBA00006479"/>
    </source>
</evidence>
<dbReference type="SUPFAM" id="SSF46785">
    <property type="entry name" value="Winged helix' DNA-binding domain"/>
    <property type="match status" value="1"/>
</dbReference>
<dbReference type="PANTHER" id="PTHR18964:SF149">
    <property type="entry name" value="BIFUNCTIONAL UDP-N-ACETYLGLUCOSAMINE 2-EPIMERASE_N-ACETYLMANNOSAMINE KINASE"/>
    <property type="match status" value="1"/>
</dbReference>
<comment type="caution">
    <text evidence="4">The sequence shown here is derived from an EMBL/GenBank/DDBJ whole genome shotgun (WGS) entry which is preliminary data.</text>
</comment>
<comment type="function">
    <text evidence="1">Transcriptional repressor of xylose-utilizing enzymes.</text>
</comment>
<evidence type="ECO:0000313" key="5">
    <source>
        <dbReference type="Proteomes" id="UP001519307"/>
    </source>
</evidence>
<dbReference type="PANTHER" id="PTHR18964">
    <property type="entry name" value="ROK (REPRESSOR, ORF, KINASE) FAMILY"/>
    <property type="match status" value="1"/>
</dbReference>
<evidence type="ECO:0000256" key="3">
    <source>
        <dbReference type="ARBA" id="ARBA00022629"/>
    </source>
</evidence>
<dbReference type="InterPro" id="IPR000600">
    <property type="entry name" value="ROK"/>
</dbReference>
<dbReference type="InterPro" id="IPR036388">
    <property type="entry name" value="WH-like_DNA-bd_sf"/>
</dbReference>
<dbReference type="Pfam" id="PF00480">
    <property type="entry name" value="ROK"/>
    <property type="match status" value="1"/>
</dbReference>
<name>A0ABS4KVK3_9CLOT</name>
<comment type="similarity">
    <text evidence="2">Belongs to the ROK (NagC/XylR) family.</text>
</comment>
<evidence type="ECO:0000313" key="4">
    <source>
        <dbReference type="EMBL" id="MBP2032904.1"/>
    </source>
</evidence>
<keyword evidence="3" id="KW-0119">Carbohydrate metabolism</keyword>
<dbReference type="Gene3D" id="3.30.420.40">
    <property type="match status" value="2"/>
</dbReference>
<gene>
    <name evidence="4" type="ORF">J2Z42_001583</name>
</gene>
<dbReference type="InterPro" id="IPR043129">
    <property type="entry name" value="ATPase_NBD"/>
</dbReference>
<reference evidence="4 5" key="1">
    <citation type="submission" date="2021-03" db="EMBL/GenBank/DDBJ databases">
        <title>Genomic Encyclopedia of Type Strains, Phase IV (KMG-IV): sequencing the most valuable type-strain genomes for metagenomic binning, comparative biology and taxonomic classification.</title>
        <authorList>
            <person name="Goeker M."/>
        </authorList>
    </citation>
    <scope>NUCLEOTIDE SEQUENCE [LARGE SCALE GENOMIC DNA]</scope>
    <source>
        <strain evidence="4 5">DSM 28783</strain>
    </source>
</reference>
<accession>A0ABS4KVK3</accession>
<sequence length="402" mass="45186">MYPDLINLIYKLITKKVKRLVKVAERIIMNCSYDLFNSMRHEEKDILNLLQKNGSMTKNDILCKLKMKLTSLNRLMDPLEENKIIIKYSIGKSSGGRKPVLYDVSLCNFYIIGIEISREYTEVVLTNFRIQIIYKEKFKMDSSFTPYKTAFKILEIINKAVEKLMICSVGLFGIGVSIPGNFENFYCNGWSNDEVKIAMEKVLECPVVIQYGATAAAVAECYYGFKNEFKNVGYFNCGSNIRTGIILNGKILGARNDIEDALGHMILKDYGTIQDCCSEKAITKKFASKNNYSSEVRYKDVCTAASSGDEIAQNVIKEAAYILGLGLANYITMLDLRAVILSGSLIENSKLFYDTCIKTVIEKSNINEKNKVIFKSGGFFNKDAISAGAAAVVVEKYLDNNF</sequence>
<keyword evidence="4" id="KW-0808">Transferase</keyword>
<dbReference type="GO" id="GO:0016301">
    <property type="term" value="F:kinase activity"/>
    <property type="evidence" value="ECO:0007669"/>
    <property type="project" value="UniProtKB-KW"/>
</dbReference>
<protein>
    <submittedName>
        <fullName evidence="4">NBD/HSP70 family sugar kinase/putative transcriptional regulator</fullName>
    </submittedName>
</protein>
<proteinExistence type="inferred from homology"/>
<dbReference type="Pfam" id="PF13412">
    <property type="entry name" value="HTH_24"/>
    <property type="match status" value="1"/>
</dbReference>
<evidence type="ECO:0000256" key="1">
    <source>
        <dbReference type="ARBA" id="ARBA00002486"/>
    </source>
</evidence>
<organism evidence="4 5">
    <name type="scientific">Clostridium algifaecis</name>
    <dbReference type="NCBI Taxonomy" id="1472040"/>
    <lineage>
        <taxon>Bacteria</taxon>
        <taxon>Bacillati</taxon>
        <taxon>Bacillota</taxon>
        <taxon>Clostridia</taxon>
        <taxon>Eubacteriales</taxon>
        <taxon>Clostridiaceae</taxon>
        <taxon>Clostridium</taxon>
    </lineage>
</organism>
<dbReference type="SUPFAM" id="SSF53067">
    <property type="entry name" value="Actin-like ATPase domain"/>
    <property type="match status" value="1"/>
</dbReference>
<keyword evidence="4" id="KW-0418">Kinase</keyword>
<dbReference type="InterPro" id="IPR036390">
    <property type="entry name" value="WH_DNA-bd_sf"/>
</dbReference>